<evidence type="ECO:0000313" key="2">
    <source>
        <dbReference type="EMBL" id="SVC71472.1"/>
    </source>
</evidence>
<name>A0A382PHR4_9ZZZZ</name>
<reference evidence="2" key="1">
    <citation type="submission" date="2018-05" db="EMBL/GenBank/DDBJ databases">
        <authorList>
            <person name="Lanie J.A."/>
            <person name="Ng W.-L."/>
            <person name="Kazmierczak K.M."/>
            <person name="Andrzejewski T.M."/>
            <person name="Davidsen T.M."/>
            <person name="Wayne K.J."/>
            <person name="Tettelin H."/>
            <person name="Glass J.I."/>
            <person name="Rusch D."/>
            <person name="Podicherti R."/>
            <person name="Tsui H.-C.T."/>
            <person name="Winkler M.E."/>
        </authorList>
    </citation>
    <scope>NUCLEOTIDE SEQUENCE</scope>
</reference>
<organism evidence="2">
    <name type="scientific">marine metagenome</name>
    <dbReference type="NCBI Taxonomy" id="408172"/>
    <lineage>
        <taxon>unclassified sequences</taxon>
        <taxon>metagenomes</taxon>
        <taxon>ecological metagenomes</taxon>
    </lineage>
</organism>
<evidence type="ECO:0000256" key="1">
    <source>
        <dbReference type="SAM" id="Phobius"/>
    </source>
</evidence>
<feature type="transmembrane region" description="Helical" evidence="1">
    <location>
        <begin position="96"/>
        <end position="114"/>
    </location>
</feature>
<dbReference type="AlphaFoldDB" id="A0A382PHR4"/>
<keyword evidence="1" id="KW-1133">Transmembrane helix</keyword>
<feature type="transmembrane region" description="Helical" evidence="1">
    <location>
        <begin position="134"/>
        <end position="159"/>
    </location>
</feature>
<accession>A0A382PHR4</accession>
<proteinExistence type="predicted"/>
<sequence>MVTLVVHSSLKPYFNNEKLLTTNCKDYYDLISFLVNSFPNFANILKKIKCNLDVDFFLLDKNKKRIDLKDIQVNKKLKDNTYYLVPSIVGGGGGKIRIAVGILIIAVAIIAAPATGGASLGMATPIFTVGTYTFTYMSLAMVGVNMVLGGIMAMVAGAGAGGPQKRTIRDDGTRTENSLFASTINTTQNGVPVGINYGMTRLGGQFISGYVKTINHGKGDTINVSGEFTS</sequence>
<protein>
    <submittedName>
        <fullName evidence="2">Uncharacterized protein</fullName>
    </submittedName>
</protein>
<keyword evidence="1" id="KW-0812">Transmembrane</keyword>
<dbReference type="EMBL" id="UINC01106661">
    <property type="protein sequence ID" value="SVC71472.1"/>
    <property type="molecule type" value="Genomic_DNA"/>
</dbReference>
<keyword evidence="1" id="KW-0472">Membrane</keyword>
<gene>
    <name evidence="2" type="ORF">METZ01_LOCUS324326</name>
</gene>